<evidence type="ECO:0000256" key="4">
    <source>
        <dbReference type="ARBA" id="ARBA00023004"/>
    </source>
</evidence>
<dbReference type="PROSITE" id="PS00198">
    <property type="entry name" value="4FE4S_FER_1"/>
    <property type="match status" value="1"/>
</dbReference>
<organism evidence="8 11">
    <name type="scientific">Myxococcus virescens</name>
    <dbReference type="NCBI Taxonomy" id="83456"/>
    <lineage>
        <taxon>Bacteria</taxon>
        <taxon>Pseudomonadati</taxon>
        <taxon>Myxococcota</taxon>
        <taxon>Myxococcia</taxon>
        <taxon>Myxococcales</taxon>
        <taxon>Cystobacterineae</taxon>
        <taxon>Myxococcaceae</taxon>
        <taxon>Myxococcus</taxon>
    </lineage>
</organism>
<comment type="cofactor">
    <cofactor evidence="6">
        <name>[2Fe-2S] cluster</name>
        <dbReference type="ChEBI" id="CHEBI:190135"/>
    </cofactor>
</comment>
<evidence type="ECO:0000256" key="2">
    <source>
        <dbReference type="ARBA" id="ARBA00009433"/>
    </source>
</evidence>
<evidence type="ECO:0000256" key="5">
    <source>
        <dbReference type="ARBA" id="ARBA00023014"/>
    </source>
</evidence>
<dbReference type="InterPro" id="IPR017896">
    <property type="entry name" value="4Fe4S_Fe-S-bd"/>
</dbReference>
<gene>
    <name evidence="8" type="ORF">MVI01_50140</name>
    <name evidence="9" type="ORF">SAMN04488504_108250</name>
</gene>
<feature type="domain" description="4Fe-4S ferredoxin-type" evidence="7">
    <location>
        <begin position="150"/>
        <end position="179"/>
    </location>
</feature>
<dbReference type="Proteomes" id="UP000198717">
    <property type="component" value="Unassembled WGS sequence"/>
</dbReference>
<keyword evidence="10" id="KW-1185">Reference proteome</keyword>
<dbReference type="EMBL" id="BJVY01000032">
    <property type="protein sequence ID" value="GEL73230.1"/>
    <property type="molecule type" value="Genomic_DNA"/>
</dbReference>
<dbReference type="PANTHER" id="PTHR11921">
    <property type="entry name" value="SUCCINATE DEHYDROGENASE IRON-SULFUR PROTEIN"/>
    <property type="match status" value="1"/>
</dbReference>
<evidence type="ECO:0000256" key="3">
    <source>
        <dbReference type="ARBA" id="ARBA00022723"/>
    </source>
</evidence>
<dbReference type="GO" id="GO:0051537">
    <property type="term" value="F:2 iron, 2 sulfur cluster binding"/>
    <property type="evidence" value="ECO:0007669"/>
    <property type="project" value="InterPro"/>
</dbReference>
<evidence type="ECO:0000259" key="7">
    <source>
        <dbReference type="PROSITE" id="PS51379"/>
    </source>
</evidence>
<comment type="similarity">
    <text evidence="2">Belongs to the succinate dehydrogenase/fumarate reductase iron-sulfur protein family.</text>
</comment>
<evidence type="ECO:0000313" key="8">
    <source>
        <dbReference type="EMBL" id="GEL73230.1"/>
    </source>
</evidence>
<evidence type="ECO:0000313" key="10">
    <source>
        <dbReference type="Proteomes" id="UP000198717"/>
    </source>
</evidence>
<dbReference type="GO" id="GO:0009060">
    <property type="term" value="P:aerobic respiration"/>
    <property type="evidence" value="ECO:0007669"/>
    <property type="project" value="TreeGrafter"/>
</dbReference>
<dbReference type="SUPFAM" id="SSF46548">
    <property type="entry name" value="alpha-helical ferredoxin"/>
    <property type="match status" value="1"/>
</dbReference>
<comment type="cofactor">
    <cofactor evidence="1">
        <name>[3Fe-4S] cluster</name>
        <dbReference type="ChEBI" id="CHEBI:21137"/>
    </cofactor>
</comment>
<dbReference type="InterPro" id="IPR050573">
    <property type="entry name" value="SDH/FRD_Iron-Sulfur"/>
</dbReference>
<dbReference type="GO" id="GO:0009055">
    <property type="term" value="F:electron transfer activity"/>
    <property type="evidence" value="ECO:0007669"/>
    <property type="project" value="InterPro"/>
</dbReference>
<dbReference type="InterPro" id="IPR012675">
    <property type="entry name" value="Beta-grasp_dom_sf"/>
</dbReference>
<keyword evidence="5" id="KW-0411">Iron-sulfur</keyword>
<dbReference type="Pfam" id="PF13183">
    <property type="entry name" value="Fer4_8"/>
    <property type="match status" value="1"/>
</dbReference>
<dbReference type="PROSITE" id="PS00197">
    <property type="entry name" value="2FE2S_FER_1"/>
    <property type="match status" value="1"/>
</dbReference>
<dbReference type="RefSeq" id="WP_090491752.1">
    <property type="nucleotide sequence ID" value="NZ_BJVY01000032.1"/>
</dbReference>
<name>A0A511HI33_9BACT</name>
<dbReference type="Gene3D" id="1.10.1060.10">
    <property type="entry name" value="Alpha-helical ferredoxin"/>
    <property type="match status" value="1"/>
</dbReference>
<reference evidence="9 10" key="1">
    <citation type="submission" date="2016-10" db="EMBL/GenBank/DDBJ databases">
        <authorList>
            <person name="Varghese N."/>
            <person name="Submissions S."/>
        </authorList>
    </citation>
    <scope>NUCLEOTIDE SEQUENCE [LARGE SCALE GENOMIC DNA]</scope>
    <source>
        <strain evidence="9 10">DSM 2260</strain>
    </source>
</reference>
<reference evidence="8 11" key="2">
    <citation type="submission" date="2019-07" db="EMBL/GenBank/DDBJ databases">
        <title>Whole genome shotgun sequence of Myxococcus virescens NBRC 100334.</title>
        <authorList>
            <person name="Hosoyama A."/>
            <person name="Uohara A."/>
            <person name="Ohji S."/>
            <person name="Ichikawa N."/>
        </authorList>
    </citation>
    <scope>NUCLEOTIDE SEQUENCE [LARGE SCALE GENOMIC DNA]</scope>
    <source>
        <strain evidence="8 11">NBRC 100334</strain>
    </source>
</reference>
<dbReference type="PANTHER" id="PTHR11921:SF41">
    <property type="entry name" value="SUCCINATE DEHYDROGENASE"/>
    <property type="match status" value="1"/>
</dbReference>
<dbReference type="PROSITE" id="PS51379">
    <property type="entry name" value="4FE4S_FER_2"/>
    <property type="match status" value="1"/>
</dbReference>
<sequence>MRFVLQIWRQERPQSQGAFRRYEVSDITADMSFLEMLDVLNEQLAAKGEAPVAFESDCREGICGTCGVTINGAAHGPLGGAAVCQLHMRRFPDGALLVIEPWRARAFPVLKDLIVDRSALDRIIGAGGFISVPTGAAPEASTRAISKQHADGAMDAAACIGCGACVAACPNASAALFTGAKVSHLALLPQGRPERERRVLSMVARMDEEGFGNCTWHGECQAACPKSISIDAIALMNHEWLRASLASQREVWREPEADAQRQDPERGGTA</sequence>
<dbReference type="EMBL" id="FNAJ01000008">
    <property type="protein sequence ID" value="SDE56142.1"/>
    <property type="molecule type" value="Genomic_DNA"/>
</dbReference>
<proteinExistence type="inferred from homology"/>
<dbReference type="Gene3D" id="3.10.20.30">
    <property type="match status" value="1"/>
</dbReference>
<dbReference type="InterPro" id="IPR036010">
    <property type="entry name" value="2Fe-2S_ferredoxin-like_sf"/>
</dbReference>
<evidence type="ECO:0000313" key="9">
    <source>
        <dbReference type="EMBL" id="SDE56142.1"/>
    </source>
</evidence>
<evidence type="ECO:0000256" key="6">
    <source>
        <dbReference type="ARBA" id="ARBA00034078"/>
    </source>
</evidence>
<dbReference type="InterPro" id="IPR025192">
    <property type="entry name" value="Succ_DH/fum_Rdtase_N"/>
</dbReference>
<evidence type="ECO:0000256" key="1">
    <source>
        <dbReference type="ARBA" id="ARBA00001927"/>
    </source>
</evidence>
<dbReference type="NCBIfam" id="NF005746">
    <property type="entry name" value="PRK07570.1"/>
    <property type="match status" value="1"/>
</dbReference>
<dbReference type="AlphaFoldDB" id="A0A511HI33"/>
<protein>
    <submittedName>
        <fullName evidence="8 9">Succinate dehydrogenase</fullName>
    </submittedName>
</protein>
<evidence type="ECO:0000313" key="11">
    <source>
        <dbReference type="Proteomes" id="UP000321224"/>
    </source>
</evidence>
<keyword evidence="3" id="KW-0479">Metal-binding</keyword>
<dbReference type="Pfam" id="PF13085">
    <property type="entry name" value="Fer2_3"/>
    <property type="match status" value="1"/>
</dbReference>
<accession>A0A511HI33</accession>
<dbReference type="GO" id="GO:0022904">
    <property type="term" value="P:respiratory electron transport chain"/>
    <property type="evidence" value="ECO:0007669"/>
    <property type="project" value="TreeGrafter"/>
</dbReference>
<dbReference type="SUPFAM" id="SSF54292">
    <property type="entry name" value="2Fe-2S ferredoxin-like"/>
    <property type="match status" value="1"/>
</dbReference>
<dbReference type="Proteomes" id="UP000321224">
    <property type="component" value="Unassembled WGS sequence"/>
</dbReference>
<dbReference type="InterPro" id="IPR006058">
    <property type="entry name" value="2Fe2S_fd_BS"/>
</dbReference>
<comment type="caution">
    <text evidence="8">The sequence shown here is derived from an EMBL/GenBank/DDBJ whole genome shotgun (WGS) entry which is preliminary data.</text>
</comment>
<dbReference type="GO" id="GO:0046872">
    <property type="term" value="F:metal ion binding"/>
    <property type="evidence" value="ECO:0007669"/>
    <property type="project" value="UniProtKB-KW"/>
</dbReference>
<dbReference type="InterPro" id="IPR009051">
    <property type="entry name" value="Helical_ferredxn"/>
</dbReference>
<dbReference type="InterPro" id="IPR017900">
    <property type="entry name" value="4Fe4S_Fe_S_CS"/>
</dbReference>
<keyword evidence="4" id="KW-0408">Iron</keyword>